<gene>
    <name evidence="1" type="ORF">AVEN_253519_1</name>
</gene>
<name>A0A4Y2BSZ4_ARAVE</name>
<dbReference type="Proteomes" id="UP000499080">
    <property type="component" value="Unassembled WGS sequence"/>
</dbReference>
<reference evidence="1 2" key="1">
    <citation type="journal article" date="2019" name="Sci. Rep.">
        <title>Orb-weaving spider Araneus ventricosus genome elucidates the spidroin gene catalogue.</title>
        <authorList>
            <person name="Kono N."/>
            <person name="Nakamura H."/>
            <person name="Ohtoshi R."/>
            <person name="Moran D.A.P."/>
            <person name="Shinohara A."/>
            <person name="Yoshida Y."/>
            <person name="Fujiwara M."/>
            <person name="Mori M."/>
            <person name="Tomita M."/>
            <person name="Arakawa K."/>
        </authorList>
    </citation>
    <scope>NUCLEOTIDE SEQUENCE [LARGE SCALE GENOMIC DNA]</scope>
</reference>
<sequence length="90" mass="10460">MQQITARNAEFRSHQATVLHNALLHQFYLVVINKRRLLTTLLTMDILATLTASTACLRHLVRIHKLYDRPIIAVGGKNNKRMHFQPLQFQ</sequence>
<keyword evidence="2" id="KW-1185">Reference proteome</keyword>
<comment type="caution">
    <text evidence="1">The sequence shown here is derived from an EMBL/GenBank/DDBJ whole genome shotgun (WGS) entry which is preliminary data.</text>
</comment>
<evidence type="ECO:0000313" key="2">
    <source>
        <dbReference type="Proteomes" id="UP000499080"/>
    </source>
</evidence>
<organism evidence="1 2">
    <name type="scientific">Araneus ventricosus</name>
    <name type="common">Orbweaver spider</name>
    <name type="synonym">Epeira ventricosa</name>
    <dbReference type="NCBI Taxonomy" id="182803"/>
    <lineage>
        <taxon>Eukaryota</taxon>
        <taxon>Metazoa</taxon>
        <taxon>Ecdysozoa</taxon>
        <taxon>Arthropoda</taxon>
        <taxon>Chelicerata</taxon>
        <taxon>Arachnida</taxon>
        <taxon>Araneae</taxon>
        <taxon>Araneomorphae</taxon>
        <taxon>Entelegynae</taxon>
        <taxon>Araneoidea</taxon>
        <taxon>Araneidae</taxon>
        <taxon>Araneus</taxon>
    </lineage>
</organism>
<accession>A0A4Y2BSZ4</accession>
<dbReference type="EMBL" id="BGPR01000109">
    <property type="protein sequence ID" value="GBL95188.1"/>
    <property type="molecule type" value="Genomic_DNA"/>
</dbReference>
<evidence type="ECO:0000313" key="1">
    <source>
        <dbReference type="EMBL" id="GBL95188.1"/>
    </source>
</evidence>
<proteinExistence type="predicted"/>
<dbReference type="AlphaFoldDB" id="A0A4Y2BSZ4"/>
<protein>
    <submittedName>
        <fullName evidence="1">Uncharacterized protein</fullName>
    </submittedName>
</protein>